<dbReference type="Proteomes" id="UP000738270">
    <property type="component" value="Unassembled WGS sequence"/>
</dbReference>
<gene>
    <name evidence="1" type="ORF">GS453_27650</name>
</gene>
<proteinExistence type="predicted"/>
<accession>A0AAP2ASW0</accession>
<dbReference type="AlphaFoldDB" id="A0AAP2ASW0"/>
<evidence type="ECO:0000313" key="2">
    <source>
        <dbReference type="Proteomes" id="UP000738270"/>
    </source>
</evidence>
<dbReference type="EMBL" id="WUXD01000097">
    <property type="protein sequence ID" value="MBM4630355.1"/>
    <property type="molecule type" value="Genomic_DNA"/>
</dbReference>
<sequence>MAEGSRVSGPADVVGAVRLRTRRTVAVELERLARRGSLSEIQIEAVAAALERVSTVLVLDRLAALQGDPWVVAELFGHDAPTTNEEHRRCPN</sequence>
<comment type="caution">
    <text evidence="1">The sequence shown here is derived from an EMBL/GenBank/DDBJ whole genome shotgun (WGS) entry which is preliminary data.</text>
</comment>
<name>A0AAP2ASW0_RHOHA</name>
<protein>
    <submittedName>
        <fullName evidence="1">XRE family transcriptional regulator</fullName>
    </submittedName>
</protein>
<organism evidence="1 2">
    <name type="scientific">Rhodococcus hoagii</name>
    <name type="common">Corynebacterium equii</name>
    <dbReference type="NCBI Taxonomy" id="43767"/>
    <lineage>
        <taxon>Bacteria</taxon>
        <taxon>Bacillati</taxon>
        <taxon>Actinomycetota</taxon>
        <taxon>Actinomycetes</taxon>
        <taxon>Mycobacteriales</taxon>
        <taxon>Nocardiaceae</taxon>
        <taxon>Prescottella</taxon>
    </lineage>
</organism>
<reference evidence="1" key="1">
    <citation type="submission" date="2019-11" db="EMBL/GenBank/DDBJ databases">
        <title>Spread of Macrolides and rifampicin resistant Rhodococcus equi in clinical isolates in the USA.</title>
        <authorList>
            <person name="Alvarez-Narvaez S."/>
            <person name="Huber L."/>
            <person name="Cohen N.D."/>
            <person name="Slovis N."/>
            <person name="Greiter M."/>
            <person name="Giguere S."/>
            <person name="Hart K."/>
        </authorList>
    </citation>
    <scope>NUCLEOTIDE SEQUENCE</scope>
    <source>
        <strain evidence="1">Lh_38</strain>
    </source>
</reference>
<evidence type="ECO:0000313" key="1">
    <source>
        <dbReference type="EMBL" id="MBM4630355.1"/>
    </source>
</evidence>